<dbReference type="GeneID" id="7831802"/>
<feature type="domain" description="PX" evidence="2">
    <location>
        <begin position="83"/>
        <end position="207"/>
    </location>
</feature>
<feature type="region of interest" description="Disordered" evidence="1">
    <location>
        <begin position="1"/>
        <end position="25"/>
    </location>
</feature>
<dbReference type="EMBL" id="GG662637">
    <property type="protein sequence ID" value="EDK31551.2"/>
    <property type="molecule type" value="Genomic_DNA"/>
</dbReference>
<evidence type="ECO:0000313" key="4">
    <source>
        <dbReference type="Proteomes" id="UP000009168"/>
    </source>
</evidence>
<dbReference type="OrthoDB" id="286484at2759"/>
<dbReference type="AlphaFoldDB" id="A4VDE5"/>
<dbReference type="KEGG" id="tet:TTHERM_00588921"/>
<evidence type="ECO:0000259" key="2">
    <source>
        <dbReference type="PROSITE" id="PS50195"/>
    </source>
</evidence>
<dbReference type="Proteomes" id="UP000009168">
    <property type="component" value="Unassembled WGS sequence"/>
</dbReference>
<evidence type="ECO:0000313" key="3">
    <source>
        <dbReference type="EMBL" id="EDK31551.2"/>
    </source>
</evidence>
<dbReference type="InterPro" id="IPR027267">
    <property type="entry name" value="AH/BAR_dom_sf"/>
</dbReference>
<evidence type="ECO:0000256" key="1">
    <source>
        <dbReference type="SAM" id="MobiDB-lite"/>
    </source>
</evidence>
<organism evidence="3 4">
    <name type="scientific">Tetrahymena thermophila (strain SB210)</name>
    <dbReference type="NCBI Taxonomy" id="312017"/>
    <lineage>
        <taxon>Eukaryota</taxon>
        <taxon>Sar</taxon>
        <taxon>Alveolata</taxon>
        <taxon>Ciliophora</taxon>
        <taxon>Intramacronucleata</taxon>
        <taxon>Oligohymenophorea</taxon>
        <taxon>Hymenostomatida</taxon>
        <taxon>Tetrahymenina</taxon>
        <taxon>Tetrahymenidae</taxon>
        <taxon>Tetrahymena</taxon>
    </lineage>
</organism>
<dbReference type="SMART" id="SM00312">
    <property type="entry name" value="PX"/>
    <property type="match status" value="1"/>
</dbReference>
<dbReference type="PROSITE" id="PS50195">
    <property type="entry name" value="PX"/>
    <property type="match status" value="1"/>
</dbReference>
<name>A4VDE5_TETTS</name>
<accession>A4VDE5</accession>
<dbReference type="eggNOG" id="KOG2273">
    <property type="taxonomic scope" value="Eukaryota"/>
</dbReference>
<dbReference type="GO" id="GO:0005768">
    <property type="term" value="C:endosome"/>
    <property type="evidence" value="ECO:0007669"/>
    <property type="project" value="TreeGrafter"/>
</dbReference>
<dbReference type="Gene3D" id="3.30.1520.10">
    <property type="entry name" value="Phox-like domain"/>
    <property type="match status" value="1"/>
</dbReference>
<dbReference type="RefSeq" id="XP_001470887.2">
    <property type="nucleotide sequence ID" value="XM_001470837.2"/>
</dbReference>
<proteinExistence type="predicted"/>
<sequence>MSNKYPNLQDQVRGNEQQVNQDDEYENIDYVEDDENDNIQDRNNEQYGQNMRNSKYNQDVQELPAIDINMLNNYFKPDPYLEGLVVDIVDYSSKTDWGIVEHVLYQIKSYKKGKESDFIIVQRRYSDFEWLVKEFEQKYIGIILPPLPEKNVLSKINFQKVDLIKRPEFLQDRLTCLKAFLKKVLDHPKLSKTKEFKSFIRDSDNDFSKFKEKSFTQRQSANEPIGSGMIKKFYNSVSTGLTTAVDYISGTRQKKERQKTKEDEKFENYERYYQSQKEKISETTRCLHHIFEFKKKQAENMTQFSAILDQLKSQKGVSELKDTTYKASEQQAKNSNDLISSIEGPLKEQIKHFDSCLGILNHRKELLLKIFENQVKIEYLLRQAGKQDEIDNLRDEVENDERRLATLQYFFQEDNDYFKNMIQQQIKEILQSFSGKSIEHSQHMARIWQNSN</sequence>
<feature type="compositionally biased region" description="Polar residues" evidence="1">
    <location>
        <begin position="1"/>
        <end position="20"/>
    </location>
</feature>
<dbReference type="Pfam" id="PF00787">
    <property type="entry name" value="PX"/>
    <property type="match status" value="1"/>
</dbReference>
<dbReference type="GO" id="GO:0035091">
    <property type="term" value="F:phosphatidylinositol binding"/>
    <property type="evidence" value="ECO:0007669"/>
    <property type="project" value="InterPro"/>
</dbReference>
<protein>
    <submittedName>
        <fullName evidence="3">Sorting nexin 1</fullName>
    </submittedName>
</protein>
<dbReference type="SUPFAM" id="SSF64268">
    <property type="entry name" value="PX domain"/>
    <property type="match status" value="1"/>
</dbReference>
<dbReference type="Gene3D" id="1.20.1270.60">
    <property type="entry name" value="Arfaptin homology (AH) domain/BAR domain"/>
    <property type="match status" value="1"/>
</dbReference>
<gene>
    <name evidence="3" type="ORF">TTHERM_00588921</name>
</gene>
<dbReference type="PANTHER" id="PTHR10555">
    <property type="entry name" value="SORTING NEXIN"/>
    <property type="match status" value="1"/>
</dbReference>
<dbReference type="HOGENOM" id="CLU_668166_0_0_1"/>
<dbReference type="InterPro" id="IPR036871">
    <property type="entry name" value="PX_dom_sf"/>
</dbReference>
<dbReference type="PANTHER" id="PTHR10555:SF170">
    <property type="entry name" value="FI18122P1"/>
    <property type="match status" value="1"/>
</dbReference>
<reference evidence="4" key="1">
    <citation type="journal article" date="2006" name="PLoS Biol.">
        <title>Macronuclear genome sequence of the ciliate Tetrahymena thermophila, a model eukaryote.</title>
        <authorList>
            <person name="Eisen J.A."/>
            <person name="Coyne R.S."/>
            <person name="Wu M."/>
            <person name="Wu D."/>
            <person name="Thiagarajan M."/>
            <person name="Wortman J.R."/>
            <person name="Badger J.H."/>
            <person name="Ren Q."/>
            <person name="Amedeo P."/>
            <person name="Jones K.M."/>
            <person name="Tallon L.J."/>
            <person name="Delcher A.L."/>
            <person name="Salzberg S.L."/>
            <person name="Silva J.C."/>
            <person name="Haas B.J."/>
            <person name="Majoros W.H."/>
            <person name="Farzad M."/>
            <person name="Carlton J.M."/>
            <person name="Smith R.K. Jr."/>
            <person name="Garg J."/>
            <person name="Pearlman R.E."/>
            <person name="Karrer K.M."/>
            <person name="Sun L."/>
            <person name="Manning G."/>
            <person name="Elde N.C."/>
            <person name="Turkewitz A.P."/>
            <person name="Asai D.J."/>
            <person name="Wilkes D.E."/>
            <person name="Wang Y."/>
            <person name="Cai H."/>
            <person name="Collins K."/>
            <person name="Stewart B.A."/>
            <person name="Lee S.R."/>
            <person name="Wilamowska K."/>
            <person name="Weinberg Z."/>
            <person name="Ruzzo W.L."/>
            <person name="Wloga D."/>
            <person name="Gaertig J."/>
            <person name="Frankel J."/>
            <person name="Tsao C.-C."/>
            <person name="Gorovsky M.A."/>
            <person name="Keeling P.J."/>
            <person name="Waller R.F."/>
            <person name="Patron N.J."/>
            <person name="Cherry J.M."/>
            <person name="Stover N.A."/>
            <person name="Krieger C.J."/>
            <person name="del Toro C."/>
            <person name="Ryder H.F."/>
            <person name="Williamson S.C."/>
            <person name="Barbeau R.A."/>
            <person name="Hamilton E.P."/>
            <person name="Orias E."/>
        </authorList>
    </citation>
    <scope>NUCLEOTIDE SEQUENCE [LARGE SCALE GENOMIC DNA]</scope>
    <source>
        <strain evidence="4">SB210</strain>
    </source>
</reference>
<dbReference type="InterPro" id="IPR001683">
    <property type="entry name" value="PX_dom"/>
</dbReference>
<keyword evidence="4" id="KW-1185">Reference proteome</keyword>
<dbReference type="InParanoid" id="A4VDE5"/>
<dbReference type="STRING" id="312017.A4VDE5"/>